<dbReference type="AlphaFoldDB" id="A0A2X4XVH5"/>
<protein>
    <recommendedName>
        <fullName evidence="3">CopG family transcriptional regulator</fullName>
    </recommendedName>
</protein>
<gene>
    <name evidence="1" type="ORF">NCTC12151_03410</name>
</gene>
<name>A0A2X4XVH5_9GAMM</name>
<sequence length="54" mass="5938">MLQNNVEVNVISDAERAEGMTREALKQADSGQVISHGEVLAWVESLRKPSVKES</sequence>
<organism evidence="1 2">
    <name type="scientific">Leminorella richardii</name>
    <dbReference type="NCBI Taxonomy" id="158841"/>
    <lineage>
        <taxon>Bacteria</taxon>
        <taxon>Pseudomonadati</taxon>
        <taxon>Pseudomonadota</taxon>
        <taxon>Gammaproteobacteria</taxon>
        <taxon>Enterobacterales</taxon>
        <taxon>Budviciaceae</taxon>
        <taxon>Leminorella</taxon>
    </lineage>
</organism>
<dbReference type="EMBL" id="LS483470">
    <property type="protein sequence ID" value="SQI44075.1"/>
    <property type="molecule type" value="Genomic_DNA"/>
</dbReference>
<dbReference type="RefSeq" id="WP_170126564.1">
    <property type="nucleotide sequence ID" value="NZ_LR698987.1"/>
</dbReference>
<evidence type="ECO:0008006" key="3">
    <source>
        <dbReference type="Google" id="ProtNLM"/>
    </source>
</evidence>
<evidence type="ECO:0000313" key="1">
    <source>
        <dbReference type="EMBL" id="SQI44075.1"/>
    </source>
</evidence>
<evidence type="ECO:0000313" key="2">
    <source>
        <dbReference type="Proteomes" id="UP000249005"/>
    </source>
</evidence>
<dbReference type="Proteomes" id="UP000249005">
    <property type="component" value="Chromosome 1"/>
</dbReference>
<dbReference type="KEGG" id="lri:NCTC12151_03410"/>
<accession>A0A2X4XVH5</accession>
<keyword evidence="2" id="KW-1185">Reference proteome</keyword>
<reference evidence="1 2" key="1">
    <citation type="submission" date="2018-06" db="EMBL/GenBank/DDBJ databases">
        <authorList>
            <consortium name="Pathogen Informatics"/>
            <person name="Doyle S."/>
        </authorList>
    </citation>
    <scope>NUCLEOTIDE SEQUENCE [LARGE SCALE GENOMIC DNA]</scope>
    <source>
        <strain evidence="1 2">NCTC12151</strain>
    </source>
</reference>
<proteinExistence type="predicted"/>